<dbReference type="PANTHER" id="PTHR48000">
    <property type="entry name" value="OS09G0431300 PROTEIN"/>
    <property type="match status" value="1"/>
</dbReference>
<dbReference type="AlphaFoldDB" id="A0A6P3ZI57"/>
<dbReference type="SMART" id="SM00717">
    <property type="entry name" value="SANT"/>
    <property type="match status" value="2"/>
</dbReference>
<dbReference type="InParanoid" id="A0A6P3ZI57"/>
<evidence type="ECO:0000259" key="9">
    <source>
        <dbReference type="PROSITE" id="PS51294"/>
    </source>
</evidence>
<keyword evidence="2" id="KW-0677">Repeat</keyword>
<dbReference type="GeneID" id="107411467"/>
<protein>
    <submittedName>
        <fullName evidence="11">Transcription factor RAX2</fullName>
    </submittedName>
</protein>
<dbReference type="PANTHER" id="PTHR48000:SF72">
    <property type="entry name" value="TRANSCRIPTION FACTOR RAX2-LIKE"/>
    <property type="match status" value="1"/>
</dbReference>
<dbReference type="CDD" id="cd00167">
    <property type="entry name" value="SANT"/>
    <property type="match status" value="2"/>
</dbReference>
<evidence type="ECO:0000256" key="7">
    <source>
        <dbReference type="SAM" id="MobiDB-lite"/>
    </source>
</evidence>
<comment type="subcellular location">
    <subcellularLocation>
        <location evidence="1">Nucleus</location>
    </subcellularLocation>
</comment>
<name>A0A6P3ZI57_ZIZJJ</name>
<dbReference type="KEGG" id="zju:107411467"/>
<feature type="domain" description="HTH myb-type" evidence="9">
    <location>
        <begin position="63"/>
        <end position="117"/>
    </location>
</feature>
<feature type="region of interest" description="Disordered" evidence="7">
    <location>
        <begin position="122"/>
        <end position="142"/>
    </location>
</feature>
<reference evidence="11" key="1">
    <citation type="submission" date="2025-08" db="UniProtKB">
        <authorList>
            <consortium name="RefSeq"/>
        </authorList>
    </citation>
    <scope>IDENTIFICATION</scope>
    <source>
        <tissue evidence="11">Seedling</tissue>
    </source>
</reference>
<keyword evidence="4" id="KW-0238">DNA-binding</keyword>
<gene>
    <name evidence="11" type="primary">LOC107411467</name>
</gene>
<evidence type="ECO:0000313" key="11">
    <source>
        <dbReference type="RefSeq" id="XP_015874541.2"/>
    </source>
</evidence>
<evidence type="ECO:0000256" key="3">
    <source>
        <dbReference type="ARBA" id="ARBA00023015"/>
    </source>
</evidence>
<evidence type="ECO:0000256" key="1">
    <source>
        <dbReference type="ARBA" id="ARBA00004123"/>
    </source>
</evidence>
<evidence type="ECO:0000256" key="4">
    <source>
        <dbReference type="ARBA" id="ARBA00023125"/>
    </source>
</evidence>
<keyword evidence="3" id="KW-0805">Transcription regulation</keyword>
<dbReference type="InterPro" id="IPR001005">
    <property type="entry name" value="SANT/Myb"/>
</dbReference>
<dbReference type="InterPro" id="IPR009057">
    <property type="entry name" value="Homeodomain-like_sf"/>
</dbReference>
<dbReference type="Pfam" id="PF00249">
    <property type="entry name" value="Myb_DNA-binding"/>
    <property type="match status" value="2"/>
</dbReference>
<evidence type="ECO:0000313" key="10">
    <source>
        <dbReference type="Proteomes" id="UP001652623"/>
    </source>
</evidence>
<dbReference type="GO" id="GO:0003677">
    <property type="term" value="F:DNA binding"/>
    <property type="evidence" value="ECO:0007669"/>
    <property type="project" value="UniProtKB-KW"/>
</dbReference>
<feature type="domain" description="HTH myb-type" evidence="9">
    <location>
        <begin position="9"/>
        <end position="62"/>
    </location>
</feature>
<dbReference type="GO" id="GO:0005634">
    <property type="term" value="C:nucleus"/>
    <property type="evidence" value="ECO:0007669"/>
    <property type="project" value="UniProtKB-SubCell"/>
</dbReference>
<dbReference type="SUPFAM" id="SSF46689">
    <property type="entry name" value="Homeodomain-like"/>
    <property type="match status" value="1"/>
</dbReference>
<dbReference type="InterPro" id="IPR017930">
    <property type="entry name" value="Myb_dom"/>
</dbReference>
<dbReference type="Gene3D" id="1.10.10.60">
    <property type="entry name" value="Homeodomain-like"/>
    <property type="match status" value="2"/>
</dbReference>
<keyword evidence="6" id="KW-0539">Nucleus</keyword>
<feature type="domain" description="Myb-like" evidence="8">
    <location>
        <begin position="63"/>
        <end position="113"/>
    </location>
</feature>
<keyword evidence="5" id="KW-0804">Transcription</keyword>
<sequence>MGRAPCCDKANVKKGPWSPEEDSKLKDYIEKFGTGGNWIALPQKAGLKRCGKSCRLRWLNYLRPNIKHGEFSDEEDRIICSMFASIGSRWSIIAAQLPGRTDNDIKNYWNTKLKKKLMGLVNLPNNSQRKPPPFPSSSHQNQPYPISQPLLSSLYNTSVSSFDPYVSFPSNYYSSNPSLFHTQENFLGGNYSSMQCYYGKDQNSNNVLMFGNEGSCTSSDNGSSNNNHIKQEDMGCSAFQSYNLGNGGFEENENFMLNYGSSSTSTTGCCGYFEETSPLDYVVEDVKQLISNCGTSNNYNNGSNSFFFFNNNNNNNNNNSNINIDENKTQEKVMYFY</sequence>
<dbReference type="PROSITE" id="PS51294">
    <property type="entry name" value="HTH_MYB"/>
    <property type="match status" value="2"/>
</dbReference>
<evidence type="ECO:0000256" key="6">
    <source>
        <dbReference type="ARBA" id="ARBA00023242"/>
    </source>
</evidence>
<organism evidence="10 11">
    <name type="scientific">Ziziphus jujuba</name>
    <name type="common">Chinese jujube</name>
    <name type="synonym">Ziziphus sativa</name>
    <dbReference type="NCBI Taxonomy" id="326968"/>
    <lineage>
        <taxon>Eukaryota</taxon>
        <taxon>Viridiplantae</taxon>
        <taxon>Streptophyta</taxon>
        <taxon>Embryophyta</taxon>
        <taxon>Tracheophyta</taxon>
        <taxon>Spermatophyta</taxon>
        <taxon>Magnoliopsida</taxon>
        <taxon>eudicotyledons</taxon>
        <taxon>Gunneridae</taxon>
        <taxon>Pentapetalae</taxon>
        <taxon>rosids</taxon>
        <taxon>fabids</taxon>
        <taxon>Rosales</taxon>
        <taxon>Rhamnaceae</taxon>
        <taxon>Paliureae</taxon>
        <taxon>Ziziphus</taxon>
    </lineage>
</organism>
<dbReference type="PROSITE" id="PS50090">
    <property type="entry name" value="MYB_LIKE"/>
    <property type="match status" value="2"/>
</dbReference>
<evidence type="ECO:0000256" key="2">
    <source>
        <dbReference type="ARBA" id="ARBA00022737"/>
    </source>
</evidence>
<dbReference type="Proteomes" id="UP001652623">
    <property type="component" value="Chromosome 10"/>
</dbReference>
<evidence type="ECO:0000259" key="8">
    <source>
        <dbReference type="PROSITE" id="PS50090"/>
    </source>
</evidence>
<proteinExistence type="predicted"/>
<feature type="domain" description="Myb-like" evidence="8">
    <location>
        <begin position="9"/>
        <end position="62"/>
    </location>
</feature>
<accession>A0A6P3ZI57</accession>
<keyword evidence="10" id="KW-1185">Reference proteome</keyword>
<evidence type="ECO:0000256" key="5">
    <source>
        <dbReference type="ARBA" id="ARBA00023163"/>
    </source>
</evidence>
<dbReference type="RefSeq" id="XP_015874541.2">
    <property type="nucleotide sequence ID" value="XM_016019055.4"/>
</dbReference>